<dbReference type="GeneID" id="13395477"/>
<feature type="region of interest" description="Disordered" evidence="1">
    <location>
        <begin position="84"/>
        <end position="104"/>
    </location>
</feature>
<proteinExistence type="predicted"/>
<organism evidence="2 3">
    <name type="scientific">Zymoseptoria tritici (strain CBS 115943 / IPO323)</name>
    <name type="common">Speckled leaf blotch fungus</name>
    <name type="synonym">Septoria tritici</name>
    <dbReference type="NCBI Taxonomy" id="336722"/>
    <lineage>
        <taxon>Eukaryota</taxon>
        <taxon>Fungi</taxon>
        <taxon>Dikarya</taxon>
        <taxon>Ascomycota</taxon>
        <taxon>Pezizomycotina</taxon>
        <taxon>Dothideomycetes</taxon>
        <taxon>Dothideomycetidae</taxon>
        <taxon>Mycosphaerellales</taxon>
        <taxon>Mycosphaerellaceae</taxon>
        <taxon>Zymoseptoria</taxon>
    </lineage>
</organism>
<protein>
    <submittedName>
        <fullName evidence="2">Uncharacterized protein</fullName>
    </submittedName>
</protein>
<gene>
    <name evidence="2" type="ORF">MYCGRDRAFT_91950</name>
</gene>
<dbReference type="InParanoid" id="F9X7Z7"/>
<dbReference type="HOGENOM" id="CLU_2252190_0_0_1"/>
<name>F9X7Z7_ZYMTI</name>
<dbReference type="EMBL" id="CM001198">
    <property type="protein sequence ID" value="EGP89267.1"/>
    <property type="molecule type" value="Genomic_DNA"/>
</dbReference>
<evidence type="ECO:0000256" key="1">
    <source>
        <dbReference type="SAM" id="MobiDB-lite"/>
    </source>
</evidence>
<keyword evidence="3" id="KW-1185">Reference proteome</keyword>
<evidence type="ECO:0000313" key="2">
    <source>
        <dbReference type="EMBL" id="EGP89267.1"/>
    </source>
</evidence>
<evidence type="ECO:0000313" key="3">
    <source>
        <dbReference type="Proteomes" id="UP000008062"/>
    </source>
</evidence>
<dbReference type="KEGG" id="ztr:MYCGRDRAFT_91950"/>
<sequence>MAGQGGVHLSANSHDCSDFVRMTSCSGPGQQRLSSSCSPQRRIQDKQPSVANGQRGCFARLDVWASSAAKHHLKAEPFILQGQTEPRIIAGTPRIEAESHPMGR</sequence>
<accession>F9X7Z7</accession>
<dbReference type="RefSeq" id="XP_003854291.1">
    <property type="nucleotide sequence ID" value="XM_003854243.1"/>
</dbReference>
<feature type="region of interest" description="Disordered" evidence="1">
    <location>
        <begin position="26"/>
        <end position="51"/>
    </location>
</feature>
<dbReference type="Proteomes" id="UP000008062">
    <property type="component" value="Chromosome 3"/>
</dbReference>
<reference evidence="2 3" key="1">
    <citation type="journal article" date="2011" name="PLoS Genet.">
        <title>Finished genome of the fungal wheat pathogen Mycosphaerella graminicola reveals dispensome structure, chromosome plasticity, and stealth pathogenesis.</title>
        <authorList>
            <person name="Goodwin S.B."/>
            <person name="Ben M'barek S."/>
            <person name="Dhillon B."/>
            <person name="Wittenberg A.H.J."/>
            <person name="Crane C.F."/>
            <person name="Hane J.K."/>
            <person name="Foster A.J."/>
            <person name="Van der Lee T.A.J."/>
            <person name="Grimwood J."/>
            <person name="Aerts A."/>
            <person name="Antoniw J."/>
            <person name="Bailey A."/>
            <person name="Bluhm B."/>
            <person name="Bowler J."/>
            <person name="Bristow J."/>
            <person name="van der Burgt A."/>
            <person name="Canto-Canche B."/>
            <person name="Churchill A.C.L."/>
            <person name="Conde-Ferraez L."/>
            <person name="Cools H.J."/>
            <person name="Coutinho P.M."/>
            <person name="Csukai M."/>
            <person name="Dehal P."/>
            <person name="De Wit P."/>
            <person name="Donzelli B."/>
            <person name="van de Geest H.C."/>
            <person name="van Ham R.C.H.J."/>
            <person name="Hammond-Kosack K.E."/>
            <person name="Henrissat B."/>
            <person name="Kilian A."/>
            <person name="Kobayashi A.K."/>
            <person name="Koopmann E."/>
            <person name="Kourmpetis Y."/>
            <person name="Kuzniar A."/>
            <person name="Lindquist E."/>
            <person name="Lombard V."/>
            <person name="Maliepaard C."/>
            <person name="Martins N."/>
            <person name="Mehrabi R."/>
            <person name="Nap J.P.H."/>
            <person name="Ponomarenko A."/>
            <person name="Rudd J.J."/>
            <person name="Salamov A."/>
            <person name="Schmutz J."/>
            <person name="Schouten H.J."/>
            <person name="Shapiro H."/>
            <person name="Stergiopoulos I."/>
            <person name="Torriani S.F.F."/>
            <person name="Tu H."/>
            <person name="de Vries R.P."/>
            <person name="Waalwijk C."/>
            <person name="Ware S.B."/>
            <person name="Wiebenga A."/>
            <person name="Zwiers L.-H."/>
            <person name="Oliver R.P."/>
            <person name="Grigoriev I.V."/>
            <person name="Kema G.H.J."/>
        </authorList>
    </citation>
    <scope>NUCLEOTIDE SEQUENCE [LARGE SCALE GENOMIC DNA]</scope>
    <source>
        <strain evidence="3">CBS 115943 / IPO323</strain>
    </source>
</reference>
<dbReference type="AlphaFoldDB" id="F9X7Z7"/>
<feature type="compositionally biased region" description="Basic and acidic residues" evidence="1">
    <location>
        <begin position="95"/>
        <end position="104"/>
    </location>
</feature>